<comment type="caution">
    <text evidence="2">The sequence shown here is derived from an EMBL/GenBank/DDBJ whole genome shotgun (WGS) entry which is preliminary data.</text>
</comment>
<name>A0ABW3E4A5_9ACTN</name>
<dbReference type="EMBL" id="JBHTHX010002225">
    <property type="protein sequence ID" value="MFD0890116.1"/>
    <property type="molecule type" value="Genomic_DNA"/>
</dbReference>
<protein>
    <submittedName>
        <fullName evidence="2">Uncharacterized protein</fullName>
    </submittedName>
</protein>
<feature type="non-terminal residue" evidence="2">
    <location>
        <position position="1"/>
    </location>
</feature>
<reference evidence="3" key="1">
    <citation type="journal article" date="2019" name="Int. J. Syst. Evol. Microbiol.">
        <title>The Global Catalogue of Microorganisms (GCM) 10K type strain sequencing project: providing services to taxonomists for standard genome sequencing and annotation.</title>
        <authorList>
            <consortium name="The Broad Institute Genomics Platform"/>
            <consortium name="The Broad Institute Genome Sequencing Center for Infectious Disease"/>
            <person name="Wu L."/>
            <person name="Ma J."/>
        </authorList>
    </citation>
    <scope>NUCLEOTIDE SEQUENCE [LARGE SCALE GENOMIC DNA]</scope>
    <source>
        <strain evidence="3">CCUG 62974</strain>
    </source>
</reference>
<evidence type="ECO:0000313" key="3">
    <source>
        <dbReference type="Proteomes" id="UP001597024"/>
    </source>
</evidence>
<dbReference type="Proteomes" id="UP001597024">
    <property type="component" value="Unassembled WGS sequence"/>
</dbReference>
<organism evidence="2 3">
    <name type="scientific">Streptosporangium algeriense</name>
    <dbReference type="NCBI Taxonomy" id="1682748"/>
    <lineage>
        <taxon>Bacteria</taxon>
        <taxon>Bacillati</taxon>
        <taxon>Actinomycetota</taxon>
        <taxon>Actinomycetes</taxon>
        <taxon>Streptosporangiales</taxon>
        <taxon>Streptosporangiaceae</taxon>
        <taxon>Streptosporangium</taxon>
    </lineage>
</organism>
<evidence type="ECO:0000256" key="1">
    <source>
        <dbReference type="SAM" id="MobiDB-lite"/>
    </source>
</evidence>
<sequence length="61" mass="6728">PRAERLTLRWRAQAPRGNRGTFDLTVTGQRSPTTPVGSLSYGSRALSPASYQRIRQNGGQE</sequence>
<gene>
    <name evidence="2" type="ORF">ACFQ08_36705</name>
</gene>
<keyword evidence="3" id="KW-1185">Reference proteome</keyword>
<evidence type="ECO:0000313" key="2">
    <source>
        <dbReference type="EMBL" id="MFD0890116.1"/>
    </source>
</evidence>
<accession>A0ABW3E4A5</accession>
<feature type="compositionally biased region" description="Polar residues" evidence="1">
    <location>
        <begin position="49"/>
        <end position="61"/>
    </location>
</feature>
<proteinExistence type="predicted"/>
<feature type="region of interest" description="Disordered" evidence="1">
    <location>
        <begin position="14"/>
        <end position="61"/>
    </location>
</feature>
<feature type="compositionally biased region" description="Polar residues" evidence="1">
    <location>
        <begin position="24"/>
        <end position="41"/>
    </location>
</feature>